<evidence type="ECO:0000256" key="7">
    <source>
        <dbReference type="ARBA" id="ARBA00047899"/>
    </source>
</evidence>
<accession>A0ABN7AIH5</accession>
<dbReference type="InterPro" id="IPR017441">
    <property type="entry name" value="Protein_kinase_ATP_BS"/>
</dbReference>
<feature type="compositionally biased region" description="Polar residues" evidence="10">
    <location>
        <begin position="304"/>
        <end position="320"/>
    </location>
</feature>
<dbReference type="InterPro" id="IPR024604">
    <property type="entry name" value="GSG2_C"/>
</dbReference>
<evidence type="ECO:0000256" key="4">
    <source>
        <dbReference type="ARBA" id="ARBA00022741"/>
    </source>
</evidence>
<evidence type="ECO:0000256" key="10">
    <source>
        <dbReference type="SAM" id="MobiDB-lite"/>
    </source>
</evidence>
<keyword evidence="6 9" id="KW-0067">ATP-binding</keyword>
<feature type="compositionally biased region" description="Basic and acidic residues" evidence="10">
    <location>
        <begin position="202"/>
        <end position="214"/>
    </location>
</feature>
<dbReference type="PANTHER" id="PTHR24419:SF18">
    <property type="entry name" value="SERINE_THREONINE-PROTEIN KINASE HASPIN"/>
    <property type="match status" value="1"/>
</dbReference>
<dbReference type="SUPFAM" id="SSF56112">
    <property type="entry name" value="Protein kinase-like (PK-like)"/>
    <property type="match status" value="1"/>
</dbReference>
<comment type="catalytic activity">
    <reaction evidence="8">
        <text>L-seryl-[protein] + ATP = O-phospho-L-seryl-[protein] + ADP + H(+)</text>
        <dbReference type="Rhea" id="RHEA:17989"/>
        <dbReference type="Rhea" id="RHEA-COMP:9863"/>
        <dbReference type="Rhea" id="RHEA-COMP:11604"/>
        <dbReference type="ChEBI" id="CHEBI:15378"/>
        <dbReference type="ChEBI" id="CHEBI:29999"/>
        <dbReference type="ChEBI" id="CHEBI:30616"/>
        <dbReference type="ChEBI" id="CHEBI:83421"/>
        <dbReference type="ChEBI" id="CHEBI:456216"/>
        <dbReference type="EC" id="2.7.11.1"/>
    </reaction>
</comment>
<evidence type="ECO:0000256" key="2">
    <source>
        <dbReference type="ARBA" id="ARBA00022527"/>
    </source>
</evidence>
<feature type="domain" description="Protein kinase" evidence="11">
    <location>
        <begin position="633"/>
        <end position="950"/>
    </location>
</feature>
<organism evidence="12 13">
    <name type="scientific">Nesidiocoris tenuis</name>
    <dbReference type="NCBI Taxonomy" id="355587"/>
    <lineage>
        <taxon>Eukaryota</taxon>
        <taxon>Metazoa</taxon>
        <taxon>Ecdysozoa</taxon>
        <taxon>Arthropoda</taxon>
        <taxon>Hexapoda</taxon>
        <taxon>Insecta</taxon>
        <taxon>Pterygota</taxon>
        <taxon>Neoptera</taxon>
        <taxon>Paraneoptera</taxon>
        <taxon>Hemiptera</taxon>
        <taxon>Heteroptera</taxon>
        <taxon>Panheteroptera</taxon>
        <taxon>Cimicomorpha</taxon>
        <taxon>Miridae</taxon>
        <taxon>Dicyphina</taxon>
        <taxon>Nesidiocoris</taxon>
    </lineage>
</organism>
<evidence type="ECO:0000313" key="12">
    <source>
        <dbReference type="EMBL" id="BES92067.1"/>
    </source>
</evidence>
<gene>
    <name evidence="12" type="ORF">NTJ_04875</name>
</gene>
<feature type="compositionally biased region" description="Acidic residues" evidence="10">
    <location>
        <begin position="321"/>
        <end position="332"/>
    </location>
</feature>
<reference evidence="12 13" key="1">
    <citation type="submission" date="2023-09" db="EMBL/GenBank/DDBJ databases">
        <title>Nesidiocoris tenuis whole genome shotgun sequence.</title>
        <authorList>
            <person name="Shibata T."/>
            <person name="Shimoda M."/>
            <person name="Kobayashi T."/>
            <person name="Uehara T."/>
        </authorList>
    </citation>
    <scope>NUCLEOTIDE SEQUENCE [LARGE SCALE GENOMIC DNA]</scope>
    <source>
        <strain evidence="12 13">Japan</strain>
    </source>
</reference>
<dbReference type="SMART" id="SM00220">
    <property type="entry name" value="S_TKc"/>
    <property type="match status" value="1"/>
</dbReference>
<dbReference type="Pfam" id="PF12330">
    <property type="entry name" value="Haspin_kinase"/>
    <property type="match status" value="1"/>
</dbReference>
<evidence type="ECO:0000256" key="3">
    <source>
        <dbReference type="ARBA" id="ARBA00022679"/>
    </source>
</evidence>
<evidence type="ECO:0000256" key="1">
    <source>
        <dbReference type="ARBA" id="ARBA00012513"/>
    </source>
</evidence>
<protein>
    <recommendedName>
        <fullName evidence="1">non-specific serine/threonine protein kinase</fullName>
        <ecNumber evidence="1">2.7.11.1</ecNumber>
    </recommendedName>
</protein>
<comment type="catalytic activity">
    <reaction evidence="7">
        <text>L-threonyl-[protein] + ATP = O-phospho-L-threonyl-[protein] + ADP + H(+)</text>
        <dbReference type="Rhea" id="RHEA:46608"/>
        <dbReference type="Rhea" id="RHEA-COMP:11060"/>
        <dbReference type="Rhea" id="RHEA-COMP:11605"/>
        <dbReference type="ChEBI" id="CHEBI:15378"/>
        <dbReference type="ChEBI" id="CHEBI:30013"/>
        <dbReference type="ChEBI" id="CHEBI:30616"/>
        <dbReference type="ChEBI" id="CHEBI:61977"/>
        <dbReference type="ChEBI" id="CHEBI:456216"/>
        <dbReference type="EC" id="2.7.11.1"/>
    </reaction>
</comment>
<dbReference type="PANTHER" id="PTHR24419">
    <property type="entry name" value="INTERLEUKIN-1 RECEPTOR-ASSOCIATED KINASE"/>
    <property type="match status" value="1"/>
</dbReference>
<keyword evidence="3" id="KW-0808">Transferase</keyword>
<evidence type="ECO:0000259" key="11">
    <source>
        <dbReference type="PROSITE" id="PS50011"/>
    </source>
</evidence>
<evidence type="ECO:0000313" key="13">
    <source>
        <dbReference type="Proteomes" id="UP001307889"/>
    </source>
</evidence>
<evidence type="ECO:0000256" key="9">
    <source>
        <dbReference type="PROSITE-ProRule" id="PRU10141"/>
    </source>
</evidence>
<dbReference type="EC" id="2.7.11.1" evidence="1"/>
<feature type="region of interest" description="Disordered" evidence="10">
    <location>
        <begin position="302"/>
        <end position="410"/>
    </location>
</feature>
<name>A0ABN7AIH5_9HEMI</name>
<keyword evidence="4 9" id="KW-0547">Nucleotide-binding</keyword>
<keyword evidence="2" id="KW-0723">Serine/threonine-protein kinase</keyword>
<dbReference type="SMART" id="SM01331">
    <property type="entry name" value="DUF3635"/>
    <property type="match status" value="1"/>
</dbReference>
<evidence type="ECO:0000256" key="8">
    <source>
        <dbReference type="ARBA" id="ARBA00048679"/>
    </source>
</evidence>
<dbReference type="PROSITE" id="PS50011">
    <property type="entry name" value="PROTEIN_KINASE_DOM"/>
    <property type="match status" value="1"/>
</dbReference>
<dbReference type="EMBL" id="AP028911">
    <property type="protein sequence ID" value="BES92067.1"/>
    <property type="molecule type" value="Genomic_DNA"/>
</dbReference>
<dbReference type="PROSITE" id="PS00107">
    <property type="entry name" value="PROTEIN_KINASE_ATP"/>
    <property type="match status" value="1"/>
</dbReference>
<dbReference type="InterPro" id="IPR000719">
    <property type="entry name" value="Prot_kinase_dom"/>
</dbReference>
<feature type="compositionally biased region" description="Acidic residues" evidence="10">
    <location>
        <begin position="349"/>
        <end position="361"/>
    </location>
</feature>
<evidence type="ECO:0000256" key="6">
    <source>
        <dbReference type="ARBA" id="ARBA00022840"/>
    </source>
</evidence>
<feature type="binding site" evidence="9">
    <location>
        <position position="660"/>
    </location>
    <ligand>
        <name>ATP</name>
        <dbReference type="ChEBI" id="CHEBI:30616"/>
    </ligand>
</feature>
<dbReference type="Gene3D" id="1.10.510.10">
    <property type="entry name" value="Transferase(Phosphotransferase) domain 1"/>
    <property type="match status" value="1"/>
</dbReference>
<dbReference type="Proteomes" id="UP001307889">
    <property type="component" value="Chromosome 3"/>
</dbReference>
<feature type="region of interest" description="Disordered" evidence="10">
    <location>
        <begin position="193"/>
        <end position="214"/>
    </location>
</feature>
<evidence type="ECO:0000256" key="5">
    <source>
        <dbReference type="ARBA" id="ARBA00022777"/>
    </source>
</evidence>
<keyword evidence="5" id="KW-0418">Kinase</keyword>
<dbReference type="Gene3D" id="3.30.200.20">
    <property type="entry name" value="Phosphorylase Kinase, domain 1"/>
    <property type="match status" value="1"/>
</dbReference>
<proteinExistence type="predicted"/>
<dbReference type="InterPro" id="IPR011009">
    <property type="entry name" value="Kinase-like_dom_sf"/>
</dbReference>
<sequence length="950" mass="107121">MATYSRGKQKRPTIRANVPPIFQLREANNDSFDRLFSASSTKQPIRSVFLSSESESSASGIQQDSQSSSVEGSPLVFHFYPKPPKVSQHRHTPTSSLRTFRKINQGRVHKRTKKREEIDFPNFRLLPAKRKAMINFDPPVQSTPVPSTAKPENQQSPCLTDLSPVTRFSLQAQSPSDSLLSKFVKMNIGSARLSSNTGQQETSDHSISDRSTSRFEGFKSPAVQPFQWEVTMCKKCNGALFRNARDLCKCFGNCSGDASSVETTKAIEENRSAVSDKVFTPNSTPDGRSFVNSRRNKLGFFLRSNIQPSLSDGTNDSSQSDTDEEDRNEDSTNDGSVLYNSFEPGSLDTLDENAEDQCEESDSFKSASSPKRSPVEGAETPTNRTPTMRRKSVRNSEERSPTGRSSGLGRASIIPDLIKVDEEPEINDENDAVMALQNLYLMPGKMYRRSLAIVRSFDTNETSIYRPAEKGSNYERTVEEVLKLQKNVRLSAIGDGEGDVSQILRQSINERRRQMSLSLSRRRSAVPRSSEFCQDRSAIYRRISVVLNQKDSSIGGSQFLPSCRPSGAVQDLVRTPVHSFLHPGDCSRDSPLNDTTVQYDDNSEKISAETLILRICGLERPCYFEDVLNDDCYANGRKLGEGVFGEVFLITRGERQTVLKVIPIEGDFNVNEAPQKTYEEVLSEVFIAKSLHELSYGTIDNHYKTDGFAEIVDIQVVQGRYPEKLLEFWNTHNRDKGSMNDNPSVFKDDQLFILMEQGNGGTALEDYCFTTARSALSIFVQVTFALAAAECELEFEHRDLHWGNILVGRTTQKTVCYRLKGVDYHIPTHGVKGTIIDFTLSRMTYESRIALYNDIGRDPDMFIGHGDYQFEVYRQMKKDVGNEWSKFAPKTNARWLFYTIDKLLTKAKYLRRKAKIHLSSIAKMEKIRSWIEECESAFVVAQELANELNF</sequence>
<keyword evidence="13" id="KW-1185">Reference proteome</keyword>